<comment type="subcellular location">
    <subcellularLocation>
        <location evidence="1">Membrane</location>
        <topology evidence="1">Multi-pass membrane protein</topology>
    </subcellularLocation>
</comment>
<feature type="transmembrane region" description="Helical" evidence="5">
    <location>
        <begin position="127"/>
        <end position="145"/>
    </location>
</feature>
<gene>
    <name evidence="7" type="ORF">KDY119_02639</name>
</gene>
<dbReference type="OrthoDB" id="9771198at2"/>
<dbReference type="EMBL" id="CP045529">
    <property type="protein sequence ID" value="QFU99113.1"/>
    <property type="molecule type" value="Genomic_DNA"/>
</dbReference>
<keyword evidence="2 5" id="KW-0812">Transmembrane</keyword>
<feature type="transmembrane region" description="Helical" evidence="5">
    <location>
        <begin position="100"/>
        <end position="120"/>
    </location>
</feature>
<dbReference type="RefSeq" id="WP_153022412.1">
    <property type="nucleotide sequence ID" value="NZ_BAABIH010000008.1"/>
</dbReference>
<evidence type="ECO:0000256" key="1">
    <source>
        <dbReference type="ARBA" id="ARBA00004141"/>
    </source>
</evidence>
<dbReference type="GO" id="GO:0016020">
    <property type="term" value="C:membrane"/>
    <property type="evidence" value="ECO:0007669"/>
    <property type="project" value="UniProtKB-SubCell"/>
</dbReference>
<feature type="domain" description="STAS" evidence="6">
    <location>
        <begin position="435"/>
        <end position="546"/>
    </location>
</feature>
<feature type="transmembrane region" description="Helical" evidence="5">
    <location>
        <begin position="52"/>
        <end position="71"/>
    </location>
</feature>
<dbReference type="Pfam" id="PF01740">
    <property type="entry name" value="STAS"/>
    <property type="match status" value="1"/>
</dbReference>
<evidence type="ECO:0000256" key="2">
    <source>
        <dbReference type="ARBA" id="ARBA00022692"/>
    </source>
</evidence>
<feature type="transmembrane region" description="Helical" evidence="5">
    <location>
        <begin position="29"/>
        <end position="46"/>
    </location>
</feature>
<dbReference type="Gene3D" id="3.30.750.24">
    <property type="entry name" value="STAS domain"/>
    <property type="match status" value="1"/>
</dbReference>
<keyword evidence="4 5" id="KW-0472">Membrane</keyword>
<feature type="transmembrane region" description="Helical" evidence="5">
    <location>
        <begin position="285"/>
        <end position="308"/>
    </location>
</feature>
<evidence type="ECO:0000256" key="5">
    <source>
        <dbReference type="SAM" id="Phobius"/>
    </source>
</evidence>
<dbReference type="GO" id="GO:0055085">
    <property type="term" value="P:transmembrane transport"/>
    <property type="evidence" value="ECO:0007669"/>
    <property type="project" value="InterPro"/>
</dbReference>
<feature type="transmembrane region" description="Helical" evidence="5">
    <location>
        <begin position="177"/>
        <end position="197"/>
    </location>
</feature>
<keyword evidence="8" id="KW-1185">Reference proteome</keyword>
<dbReference type="SUPFAM" id="SSF52091">
    <property type="entry name" value="SpoIIaa-like"/>
    <property type="match status" value="1"/>
</dbReference>
<feature type="transmembrane region" description="Helical" evidence="5">
    <location>
        <begin position="239"/>
        <end position="265"/>
    </location>
</feature>
<protein>
    <submittedName>
        <fullName evidence="7">C4-dicarboxylic acid transporter DauA</fullName>
    </submittedName>
</protein>
<reference evidence="7 8" key="1">
    <citation type="submission" date="2019-10" db="EMBL/GenBank/DDBJ databases">
        <title>Genome sequence of Luteimicrobium xylanilyticum HY-24.</title>
        <authorList>
            <person name="Kim D.Y."/>
            <person name="Park H.-Y."/>
        </authorList>
    </citation>
    <scope>NUCLEOTIDE SEQUENCE [LARGE SCALE GENOMIC DNA]</scope>
    <source>
        <strain evidence="7 8">HY-24</strain>
    </source>
</reference>
<name>A0A5P9QCD1_9MICO</name>
<keyword evidence="3 5" id="KW-1133">Transmembrane helix</keyword>
<dbReference type="PANTHER" id="PTHR11814">
    <property type="entry name" value="SULFATE TRANSPORTER"/>
    <property type="match status" value="1"/>
</dbReference>
<dbReference type="CDD" id="cd07042">
    <property type="entry name" value="STAS_SulP_like_sulfate_transporter"/>
    <property type="match status" value="1"/>
</dbReference>
<evidence type="ECO:0000256" key="4">
    <source>
        <dbReference type="ARBA" id="ARBA00023136"/>
    </source>
</evidence>
<evidence type="ECO:0000259" key="6">
    <source>
        <dbReference type="PROSITE" id="PS50801"/>
    </source>
</evidence>
<accession>A0A5P9QCD1</accession>
<dbReference type="AlphaFoldDB" id="A0A5P9QCD1"/>
<dbReference type="InterPro" id="IPR011547">
    <property type="entry name" value="SLC26A/SulP_dom"/>
</dbReference>
<dbReference type="Pfam" id="PF00916">
    <property type="entry name" value="Sulfate_transp"/>
    <property type="match status" value="1"/>
</dbReference>
<evidence type="ECO:0000313" key="8">
    <source>
        <dbReference type="Proteomes" id="UP000326702"/>
    </source>
</evidence>
<evidence type="ECO:0000256" key="3">
    <source>
        <dbReference type="ARBA" id="ARBA00022989"/>
    </source>
</evidence>
<dbReference type="InterPro" id="IPR002645">
    <property type="entry name" value="STAS_dom"/>
</dbReference>
<feature type="transmembrane region" description="Helical" evidence="5">
    <location>
        <begin position="203"/>
        <end position="227"/>
    </location>
</feature>
<dbReference type="InterPro" id="IPR001902">
    <property type="entry name" value="SLC26A/SulP_fam"/>
</dbReference>
<evidence type="ECO:0000313" key="7">
    <source>
        <dbReference type="EMBL" id="QFU99113.1"/>
    </source>
</evidence>
<dbReference type="KEGG" id="lxl:KDY119_02639"/>
<feature type="transmembrane region" description="Helical" evidence="5">
    <location>
        <begin position="379"/>
        <end position="409"/>
    </location>
</feature>
<dbReference type="Proteomes" id="UP000326702">
    <property type="component" value="Chromosome"/>
</dbReference>
<dbReference type="PROSITE" id="PS50801">
    <property type="entry name" value="STAS"/>
    <property type="match status" value="1"/>
</dbReference>
<sequence length="573" mass="58162">MSGVLGAVTSLLPNRDDWAAARRNPGRDLLAGVTVAVVALPLALAFGVASGLGAAAGITTAIIAGALAAVLGGSNLQVSGPTGAMSVVLLPVVHRFGRDGVLMVGLLAGLILVVAAFARLGRLVRLLPVPLIEGFTAGIAVVIFLQQVPNALGVTARGGAVWSGAAYAVVDFVRGPHVPALVVAAGVAALMLVGGRFAPRIPFSMVGVVLATVVAVAAHLDVAPIGALPREIGSFDTGFVDVGAVGTLAASAVAVAALGALESLLSATVADGMTVSERHDPDRELFGQGVANVVVPFFGGVPATGAIARTAVNVRTGGRSRTAALTHAVVLAVLVLALAPLVGKIPLAALAGVLLATTIRMVDARALTTIVRASRGDGAVLVLTFVVTVAVNLVTAVLVGLAVAVVLALRSVVRSARLETLPASADVPQPDTHTAEELAVLDEHIVVYRFDGPLFFAAAQQFLLEVSRAADTKVVVLRMSRVSTLDATGASVLRDTVAHLERRGSVVLLSGVKEQHRALLDRLATVPHLHEAGRVFADTPTAIAYARTLVAHGLGRSGEHVAPPGQGTDTLVR</sequence>
<feature type="transmembrane region" description="Helical" evidence="5">
    <location>
        <begin position="329"/>
        <end position="359"/>
    </location>
</feature>
<dbReference type="InterPro" id="IPR036513">
    <property type="entry name" value="STAS_dom_sf"/>
</dbReference>
<organism evidence="7 8">
    <name type="scientific">Luteimicrobium xylanilyticum</name>
    <dbReference type="NCBI Taxonomy" id="1133546"/>
    <lineage>
        <taxon>Bacteria</taxon>
        <taxon>Bacillati</taxon>
        <taxon>Actinomycetota</taxon>
        <taxon>Actinomycetes</taxon>
        <taxon>Micrococcales</taxon>
        <taxon>Luteimicrobium</taxon>
    </lineage>
</organism>
<proteinExistence type="predicted"/>